<proteinExistence type="predicted"/>
<organism evidence="1 2">
    <name type="scientific">Catellatospora chokoriensis</name>
    <dbReference type="NCBI Taxonomy" id="310353"/>
    <lineage>
        <taxon>Bacteria</taxon>
        <taxon>Bacillati</taxon>
        <taxon>Actinomycetota</taxon>
        <taxon>Actinomycetes</taxon>
        <taxon>Micromonosporales</taxon>
        <taxon>Micromonosporaceae</taxon>
        <taxon>Catellatospora</taxon>
    </lineage>
</organism>
<dbReference type="EMBL" id="BONG01000023">
    <property type="protein sequence ID" value="GIF90450.1"/>
    <property type="molecule type" value="Genomic_DNA"/>
</dbReference>
<dbReference type="RefSeq" id="WP_191842587.1">
    <property type="nucleotide sequence ID" value="NZ_BAAALB010000024.1"/>
</dbReference>
<evidence type="ECO:0000313" key="2">
    <source>
        <dbReference type="Proteomes" id="UP000619293"/>
    </source>
</evidence>
<sequence length="107" mass="12471">MDDERTGLDPDVEKQVDQRLLRTALEQMRRGRDQMMREVADDLLEGRVALADIGNSAEVAQALRVSVRRYKDWRENIAEEDFQALMTRVGSQVEMVRRQVEQDRDHG</sequence>
<name>A0A8J3K4A4_9ACTN</name>
<accession>A0A8J3K4A4</accession>
<reference evidence="1 2" key="1">
    <citation type="submission" date="2021-01" db="EMBL/GenBank/DDBJ databases">
        <title>Whole genome shotgun sequence of Catellatospora chokoriensis NBRC 107358.</title>
        <authorList>
            <person name="Komaki H."/>
            <person name="Tamura T."/>
        </authorList>
    </citation>
    <scope>NUCLEOTIDE SEQUENCE [LARGE SCALE GENOMIC DNA]</scope>
    <source>
        <strain evidence="1 2">NBRC 107358</strain>
    </source>
</reference>
<dbReference type="Proteomes" id="UP000619293">
    <property type="component" value="Unassembled WGS sequence"/>
</dbReference>
<keyword evidence="2" id="KW-1185">Reference proteome</keyword>
<dbReference type="AlphaFoldDB" id="A0A8J3K4A4"/>
<comment type="caution">
    <text evidence="1">The sequence shown here is derived from an EMBL/GenBank/DDBJ whole genome shotgun (WGS) entry which is preliminary data.</text>
</comment>
<evidence type="ECO:0000313" key="1">
    <source>
        <dbReference type="EMBL" id="GIF90450.1"/>
    </source>
</evidence>
<protein>
    <submittedName>
        <fullName evidence="1">Uncharacterized protein</fullName>
    </submittedName>
</protein>
<gene>
    <name evidence="1" type="ORF">Cch02nite_38940</name>
</gene>